<feature type="non-terminal residue" evidence="2">
    <location>
        <position position="230"/>
    </location>
</feature>
<evidence type="ECO:0000256" key="1">
    <source>
        <dbReference type="SAM" id="MobiDB-lite"/>
    </source>
</evidence>
<sequence>YCDSSCVPTEPFEYYPRPGHYIGDIEPTSIQEGLPWGGLGLRVAVRSYEWNDYFLEGENIYYEPTRDILFWEYDIYNMSDYDIPQLLLGLWIDPAIGGDNADDDYSYYDDEKDLVYIWDEDGVGFAGLSPGIMGIAFIETPGISDDGFDNDNDGLVDESNDNDPGQVVGPYNGITDLGKFLSYYNLEESDLRPHFEGDEDQDWVDGNDINGNGIYEPEFGEDSGDDIGLD</sequence>
<name>A0A383ELW5_9ZZZZ</name>
<organism evidence="2">
    <name type="scientific">marine metagenome</name>
    <dbReference type="NCBI Taxonomy" id="408172"/>
    <lineage>
        <taxon>unclassified sequences</taxon>
        <taxon>metagenomes</taxon>
        <taxon>ecological metagenomes</taxon>
    </lineage>
</organism>
<dbReference type="EMBL" id="UINC01227147">
    <property type="protein sequence ID" value="SVE57912.1"/>
    <property type="molecule type" value="Genomic_DNA"/>
</dbReference>
<feature type="non-terminal residue" evidence="2">
    <location>
        <position position="1"/>
    </location>
</feature>
<proteinExistence type="predicted"/>
<accession>A0A383ELW5</accession>
<feature type="region of interest" description="Disordered" evidence="1">
    <location>
        <begin position="195"/>
        <end position="230"/>
    </location>
</feature>
<dbReference type="AlphaFoldDB" id="A0A383ELW5"/>
<evidence type="ECO:0000313" key="2">
    <source>
        <dbReference type="EMBL" id="SVE57912.1"/>
    </source>
</evidence>
<gene>
    <name evidence="2" type="ORF">METZ01_LOCUS510766</name>
</gene>
<feature type="compositionally biased region" description="Acidic residues" evidence="1">
    <location>
        <begin position="218"/>
        <end position="230"/>
    </location>
</feature>
<reference evidence="2" key="1">
    <citation type="submission" date="2018-05" db="EMBL/GenBank/DDBJ databases">
        <authorList>
            <person name="Lanie J.A."/>
            <person name="Ng W.-L."/>
            <person name="Kazmierczak K.M."/>
            <person name="Andrzejewski T.M."/>
            <person name="Davidsen T.M."/>
            <person name="Wayne K.J."/>
            <person name="Tettelin H."/>
            <person name="Glass J.I."/>
            <person name="Rusch D."/>
            <person name="Podicherti R."/>
            <person name="Tsui H.-C.T."/>
            <person name="Winkler M.E."/>
        </authorList>
    </citation>
    <scope>NUCLEOTIDE SEQUENCE</scope>
</reference>
<protein>
    <submittedName>
        <fullName evidence="2">Uncharacterized protein</fullName>
    </submittedName>
</protein>